<protein>
    <submittedName>
        <fullName evidence="4">Glycosyltransferase</fullName>
        <ecNumber evidence="4">2.4.-.-</ecNumber>
    </submittedName>
</protein>
<evidence type="ECO:0000259" key="3">
    <source>
        <dbReference type="Pfam" id="PF13439"/>
    </source>
</evidence>
<sequence length="344" mass="38992">MPASHVYVRHLGDPDEPDGVLRLPDPPPADGRTVPGGWWPPLMLDPVWIDEHHTEFDLMHIHFGFDAVEPAVLRAIAHRLRAHGKPLVYTVHDLRNPHHVDPGEHHAQLDVLIEAADVLITLTPGAGREIERRWGRRAHVLPHPHVVEAELVRAERPPAPQFSVGVHVKSLRANMDPLPVLETLAGVITEIPEAVLRINLHDEMFDPDNHWYNPRTGAAILDFQRRPQVQVEVHEYFSDAQLWRYLSSLSASVLPYRFGTHSGWLEACYDLGTAVIAPDCGHYRDQRPCYTYGFGERGLDAASLRRAVLEANARPLPRATWPRRHSERRALATAHRRLYEQALS</sequence>
<evidence type="ECO:0000313" key="4">
    <source>
        <dbReference type="EMBL" id="MFC3965269.1"/>
    </source>
</evidence>
<dbReference type="Proteomes" id="UP001595696">
    <property type="component" value="Unassembled WGS sequence"/>
</dbReference>
<evidence type="ECO:0000313" key="5">
    <source>
        <dbReference type="Proteomes" id="UP001595696"/>
    </source>
</evidence>
<proteinExistence type="predicted"/>
<keyword evidence="2 4" id="KW-0808">Transferase</keyword>
<keyword evidence="5" id="KW-1185">Reference proteome</keyword>
<dbReference type="GO" id="GO:0016757">
    <property type="term" value="F:glycosyltransferase activity"/>
    <property type="evidence" value="ECO:0007669"/>
    <property type="project" value="UniProtKB-KW"/>
</dbReference>
<evidence type="ECO:0000256" key="1">
    <source>
        <dbReference type="ARBA" id="ARBA00022676"/>
    </source>
</evidence>
<dbReference type="EMBL" id="JBHSAX010000019">
    <property type="protein sequence ID" value="MFC3965269.1"/>
    <property type="molecule type" value="Genomic_DNA"/>
</dbReference>
<organism evidence="4 5">
    <name type="scientific">Nocardia jiangsuensis</name>
    <dbReference type="NCBI Taxonomy" id="1691563"/>
    <lineage>
        <taxon>Bacteria</taxon>
        <taxon>Bacillati</taxon>
        <taxon>Actinomycetota</taxon>
        <taxon>Actinomycetes</taxon>
        <taxon>Mycobacteriales</taxon>
        <taxon>Nocardiaceae</taxon>
        <taxon>Nocardia</taxon>
    </lineage>
</organism>
<dbReference type="EC" id="2.4.-.-" evidence="4"/>
<reference evidence="5" key="1">
    <citation type="journal article" date="2019" name="Int. J. Syst. Evol. Microbiol.">
        <title>The Global Catalogue of Microorganisms (GCM) 10K type strain sequencing project: providing services to taxonomists for standard genome sequencing and annotation.</title>
        <authorList>
            <consortium name="The Broad Institute Genomics Platform"/>
            <consortium name="The Broad Institute Genome Sequencing Center for Infectious Disease"/>
            <person name="Wu L."/>
            <person name="Ma J."/>
        </authorList>
    </citation>
    <scope>NUCLEOTIDE SEQUENCE [LARGE SCALE GENOMIC DNA]</scope>
    <source>
        <strain evidence="5">CGMCC 4.7330</strain>
    </source>
</reference>
<feature type="domain" description="Glycosyltransferase subfamily 4-like N-terminal" evidence="3">
    <location>
        <begin position="5"/>
        <end position="143"/>
    </location>
</feature>
<accession>A0ABV8E052</accession>
<dbReference type="RefSeq" id="WP_378615308.1">
    <property type="nucleotide sequence ID" value="NZ_JBHSAX010000019.1"/>
</dbReference>
<keyword evidence="1 4" id="KW-0328">Glycosyltransferase</keyword>
<evidence type="ECO:0000256" key="2">
    <source>
        <dbReference type="ARBA" id="ARBA00022679"/>
    </source>
</evidence>
<gene>
    <name evidence="4" type="ORF">ACFO0B_25050</name>
</gene>
<dbReference type="SUPFAM" id="SSF53756">
    <property type="entry name" value="UDP-Glycosyltransferase/glycogen phosphorylase"/>
    <property type="match status" value="1"/>
</dbReference>
<comment type="caution">
    <text evidence="4">The sequence shown here is derived from an EMBL/GenBank/DDBJ whole genome shotgun (WGS) entry which is preliminary data.</text>
</comment>
<dbReference type="InterPro" id="IPR028098">
    <property type="entry name" value="Glyco_trans_4-like_N"/>
</dbReference>
<dbReference type="Gene3D" id="3.40.50.2000">
    <property type="entry name" value="Glycogen Phosphorylase B"/>
    <property type="match status" value="1"/>
</dbReference>
<dbReference type="Pfam" id="PF13439">
    <property type="entry name" value="Glyco_transf_4"/>
    <property type="match status" value="1"/>
</dbReference>
<name>A0ABV8E052_9NOCA</name>